<accession>A0A7G9S4R3</accession>
<evidence type="ECO:0000256" key="2">
    <source>
        <dbReference type="SAM" id="MobiDB-lite"/>
    </source>
</evidence>
<dbReference type="EMBL" id="CP060716">
    <property type="protein sequence ID" value="QNN62838.1"/>
    <property type="molecule type" value="Genomic_DNA"/>
</dbReference>
<proteinExistence type="predicted"/>
<evidence type="ECO:0000313" key="5">
    <source>
        <dbReference type="Proteomes" id="UP000515934"/>
    </source>
</evidence>
<evidence type="ECO:0000259" key="3">
    <source>
        <dbReference type="PROSITE" id="PS50006"/>
    </source>
</evidence>
<keyword evidence="5" id="KW-1185">Reference proteome</keyword>
<dbReference type="PROSITE" id="PS50006">
    <property type="entry name" value="FHA_DOMAIN"/>
    <property type="match status" value="1"/>
</dbReference>
<dbReference type="Pfam" id="PF00498">
    <property type="entry name" value="FHA"/>
    <property type="match status" value="1"/>
</dbReference>
<feature type="region of interest" description="Disordered" evidence="2">
    <location>
        <begin position="45"/>
        <end position="121"/>
    </location>
</feature>
<dbReference type="RefSeq" id="WP_187555308.1">
    <property type="nucleotide sequence ID" value="NZ_CP060716.1"/>
</dbReference>
<feature type="compositionally biased region" description="Low complexity" evidence="2">
    <location>
        <begin position="59"/>
        <end position="72"/>
    </location>
</feature>
<organism evidence="4 5">
    <name type="scientific">Leucobacter denitrificans</name>
    <dbReference type="NCBI Taxonomy" id="683042"/>
    <lineage>
        <taxon>Bacteria</taxon>
        <taxon>Bacillati</taxon>
        <taxon>Actinomycetota</taxon>
        <taxon>Actinomycetes</taxon>
        <taxon>Micrococcales</taxon>
        <taxon>Microbacteriaceae</taxon>
        <taxon>Leucobacter</taxon>
    </lineage>
</organism>
<sequence length="245" mass="25580">MSDSTINTAFVSTRAECAYCGTQARPNSMYCMNCGQIVVAPRSTTSRPTLQSTLHAGSHAAPHPATPAAANAPTPPRGGIEQFLLPEVPALPDLPSTHASQRVSDPRPGAAAPLVAPPPRPKLASADTRVIELQLHDGSRVKIDGTAVLGRRPEATARNSGAQAIEVPDESKSVSRAHAIIEVHGQAASISDAGSANGSSVERDGSVLALRSGRQISLRHGDRIWLGSVPVDVHITHQTAEEAMQ</sequence>
<dbReference type="Proteomes" id="UP000515934">
    <property type="component" value="Chromosome"/>
</dbReference>
<dbReference type="CDD" id="cd00060">
    <property type="entry name" value="FHA"/>
    <property type="match status" value="1"/>
</dbReference>
<evidence type="ECO:0000313" key="4">
    <source>
        <dbReference type="EMBL" id="QNN62838.1"/>
    </source>
</evidence>
<gene>
    <name evidence="4" type="ORF">H9L06_00055</name>
</gene>
<dbReference type="InterPro" id="IPR000253">
    <property type="entry name" value="FHA_dom"/>
</dbReference>
<feature type="domain" description="FHA" evidence="3">
    <location>
        <begin position="147"/>
        <end position="202"/>
    </location>
</feature>
<dbReference type="AlphaFoldDB" id="A0A7G9S4R3"/>
<dbReference type="InterPro" id="IPR008984">
    <property type="entry name" value="SMAD_FHA_dom_sf"/>
</dbReference>
<name>A0A7G9S4R3_9MICO</name>
<feature type="compositionally biased region" description="Polar residues" evidence="2">
    <location>
        <begin position="45"/>
        <end position="55"/>
    </location>
</feature>
<evidence type="ECO:0000256" key="1">
    <source>
        <dbReference type="ARBA" id="ARBA00022553"/>
    </source>
</evidence>
<dbReference type="KEGG" id="ldn:H9L06_00055"/>
<keyword evidence="1" id="KW-0597">Phosphoprotein</keyword>
<protein>
    <submittedName>
        <fullName evidence="4">FHA domain-containing protein</fullName>
    </submittedName>
</protein>
<dbReference type="Gene3D" id="2.60.200.20">
    <property type="match status" value="1"/>
</dbReference>
<reference evidence="4 5" key="1">
    <citation type="submission" date="2020-08" db="EMBL/GenBank/DDBJ databases">
        <title>Genome sequence of Leucobacter denitrificans KACC 14055T.</title>
        <authorList>
            <person name="Hyun D.-W."/>
            <person name="Bae J.-W."/>
        </authorList>
    </citation>
    <scope>NUCLEOTIDE SEQUENCE [LARGE SCALE GENOMIC DNA]</scope>
    <source>
        <strain evidence="4 5">KACC 14055</strain>
    </source>
</reference>
<dbReference type="SUPFAM" id="SSF49879">
    <property type="entry name" value="SMAD/FHA domain"/>
    <property type="match status" value="1"/>
</dbReference>